<evidence type="ECO:0000313" key="2">
    <source>
        <dbReference type="Proteomes" id="UP001060085"/>
    </source>
</evidence>
<sequence>MGKNLAILLLNLLAIFSILTSNADACFSPFGVFCGIASSPPPPRFTGDFPFPFPTIINKTPPPAAANPFFHLPFNLPPLFGGRSPNSPPFKLPPVIPGLKTPPPPPSTLPKSPPAPIQIPRRAGNGGRK</sequence>
<accession>A0ACC0CB67</accession>
<organism evidence="1 2">
    <name type="scientific">Catharanthus roseus</name>
    <name type="common">Madagascar periwinkle</name>
    <name type="synonym">Vinca rosea</name>
    <dbReference type="NCBI Taxonomy" id="4058"/>
    <lineage>
        <taxon>Eukaryota</taxon>
        <taxon>Viridiplantae</taxon>
        <taxon>Streptophyta</taxon>
        <taxon>Embryophyta</taxon>
        <taxon>Tracheophyta</taxon>
        <taxon>Spermatophyta</taxon>
        <taxon>Magnoliopsida</taxon>
        <taxon>eudicotyledons</taxon>
        <taxon>Gunneridae</taxon>
        <taxon>Pentapetalae</taxon>
        <taxon>asterids</taxon>
        <taxon>lamiids</taxon>
        <taxon>Gentianales</taxon>
        <taxon>Apocynaceae</taxon>
        <taxon>Rauvolfioideae</taxon>
        <taxon>Vinceae</taxon>
        <taxon>Catharanthinae</taxon>
        <taxon>Catharanthus</taxon>
    </lineage>
</organism>
<gene>
    <name evidence="1" type="ORF">M9H77_03353</name>
</gene>
<evidence type="ECO:0000313" key="1">
    <source>
        <dbReference type="EMBL" id="KAI5682125.1"/>
    </source>
</evidence>
<protein>
    <submittedName>
        <fullName evidence="1">Uncharacterized protein</fullName>
    </submittedName>
</protein>
<dbReference type="EMBL" id="CM044701">
    <property type="protein sequence ID" value="KAI5682125.1"/>
    <property type="molecule type" value="Genomic_DNA"/>
</dbReference>
<dbReference type="Proteomes" id="UP001060085">
    <property type="component" value="Linkage Group LG01"/>
</dbReference>
<comment type="caution">
    <text evidence="1">The sequence shown here is derived from an EMBL/GenBank/DDBJ whole genome shotgun (WGS) entry which is preliminary data.</text>
</comment>
<reference evidence="2" key="1">
    <citation type="journal article" date="2023" name="Nat. Plants">
        <title>Single-cell RNA sequencing provides a high-resolution roadmap for understanding the multicellular compartmentation of specialized metabolism.</title>
        <authorList>
            <person name="Sun S."/>
            <person name="Shen X."/>
            <person name="Li Y."/>
            <person name="Li Y."/>
            <person name="Wang S."/>
            <person name="Li R."/>
            <person name="Zhang H."/>
            <person name="Shen G."/>
            <person name="Guo B."/>
            <person name="Wei J."/>
            <person name="Xu J."/>
            <person name="St-Pierre B."/>
            <person name="Chen S."/>
            <person name="Sun C."/>
        </authorList>
    </citation>
    <scope>NUCLEOTIDE SEQUENCE [LARGE SCALE GENOMIC DNA]</scope>
</reference>
<keyword evidence="2" id="KW-1185">Reference proteome</keyword>
<name>A0ACC0CB67_CATRO</name>
<proteinExistence type="predicted"/>